<reference evidence="4" key="1">
    <citation type="journal article" date="2019" name="Int. J. Syst. Evol. Microbiol.">
        <title>The Global Catalogue of Microorganisms (GCM) 10K type strain sequencing project: providing services to taxonomists for standard genome sequencing and annotation.</title>
        <authorList>
            <consortium name="The Broad Institute Genomics Platform"/>
            <consortium name="The Broad Institute Genome Sequencing Center for Infectious Disease"/>
            <person name="Wu L."/>
            <person name="Ma J."/>
        </authorList>
    </citation>
    <scope>NUCLEOTIDE SEQUENCE [LARGE SCALE GENOMIC DNA]</scope>
    <source>
        <strain evidence="4">JCM 18326</strain>
    </source>
</reference>
<dbReference type="PANTHER" id="PTHR35526">
    <property type="entry name" value="ANTI-SIGMA-F FACTOR RSBW-RELATED"/>
    <property type="match status" value="1"/>
</dbReference>
<dbReference type="InterPro" id="IPR050267">
    <property type="entry name" value="Anti-sigma-factor_SerPK"/>
</dbReference>
<comment type="caution">
    <text evidence="3">The sequence shown here is derived from an EMBL/GenBank/DDBJ whole genome shotgun (WGS) entry which is preliminary data.</text>
</comment>
<keyword evidence="1" id="KW-0418">Kinase</keyword>
<proteinExistence type="predicted"/>
<evidence type="ECO:0000313" key="3">
    <source>
        <dbReference type="EMBL" id="GAA4830771.1"/>
    </source>
</evidence>
<dbReference type="PANTHER" id="PTHR35526:SF3">
    <property type="entry name" value="ANTI-SIGMA-F FACTOR RSBW"/>
    <property type="match status" value="1"/>
</dbReference>
<dbReference type="CDD" id="cd16936">
    <property type="entry name" value="HATPase_RsbW-like"/>
    <property type="match status" value="1"/>
</dbReference>
<evidence type="ECO:0000313" key="4">
    <source>
        <dbReference type="Proteomes" id="UP001500298"/>
    </source>
</evidence>
<sequence>MSMRQKVHPKIYSKKVKCNVANLGLLRRFVTNTLKKQQQLPTELVSLIVLAVDEVCANRIIHSSHCNEQDAIEVKVSTDKEKAGILIEIKDRGDRFDISSYNAPPINEVVSNRQNGGMGLILVKKIMDHIQVEREGDITIYRLFKQV</sequence>
<feature type="domain" description="Histidine kinase/HSP90-like ATPase" evidence="2">
    <location>
        <begin position="20"/>
        <end position="139"/>
    </location>
</feature>
<protein>
    <recommendedName>
        <fullName evidence="2">Histidine kinase/HSP90-like ATPase domain-containing protein</fullName>
    </recommendedName>
</protein>
<evidence type="ECO:0000256" key="1">
    <source>
        <dbReference type="ARBA" id="ARBA00022527"/>
    </source>
</evidence>
<dbReference type="InterPro" id="IPR036890">
    <property type="entry name" value="HATPase_C_sf"/>
</dbReference>
<dbReference type="SUPFAM" id="SSF55874">
    <property type="entry name" value="ATPase domain of HSP90 chaperone/DNA topoisomerase II/histidine kinase"/>
    <property type="match status" value="1"/>
</dbReference>
<gene>
    <name evidence="3" type="ORF">GCM10023331_15100</name>
</gene>
<dbReference type="Gene3D" id="3.30.565.10">
    <property type="entry name" value="Histidine kinase-like ATPase, C-terminal domain"/>
    <property type="match status" value="1"/>
</dbReference>
<keyword evidence="4" id="KW-1185">Reference proteome</keyword>
<dbReference type="Proteomes" id="UP001500298">
    <property type="component" value="Unassembled WGS sequence"/>
</dbReference>
<evidence type="ECO:0000259" key="2">
    <source>
        <dbReference type="Pfam" id="PF13581"/>
    </source>
</evidence>
<name>A0ABP9D7D5_9BACT</name>
<dbReference type="InterPro" id="IPR003594">
    <property type="entry name" value="HATPase_dom"/>
</dbReference>
<dbReference type="Pfam" id="PF13581">
    <property type="entry name" value="HATPase_c_2"/>
    <property type="match status" value="1"/>
</dbReference>
<organism evidence="3 4">
    <name type="scientific">Algivirga pacifica</name>
    <dbReference type="NCBI Taxonomy" id="1162670"/>
    <lineage>
        <taxon>Bacteria</taxon>
        <taxon>Pseudomonadati</taxon>
        <taxon>Bacteroidota</taxon>
        <taxon>Cytophagia</taxon>
        <taxon>Cytophagales</taxon>
        <taxon>Flammeovirgaceae</taxon>
        <taxon>Algivirga</taxon>
    </lineage>
</organism>
<dbReference type="EMBL" id="BAABJX010000022">
    <property type="protein sequence ID" value="GAA4830771.1"/>
    <property type="molecule type" value="Genomic_DNA"/>
</dbReference>
<keyword evidence="1" id="KW-0723">Serine/threonine-protein kinase</keyword>
<keyword evidence="1" id="KW-0808">Transferase</keyword>
<dbReference type="RefSeq" id="WP_345370607.1">
    <property type="nucleotide sequence ID" value="NZ_BAABJX010000022.1"/>
</dbReference>
<accession>A0ABP9D7D5</accession>